<sequence>MAFSSGYQFQEARDALNLCMQLNGNGLPAPAPLPPPPTSWTLDFASLTQNPASPEPSRFGGTQDGVGPFNNAWAGWRNSASTGASGSYAIVIRGTVGTVSSMLDDALATTVQCNASFPLTAAGPPLGNLSYATVKPSNSEKSGVHLGFLWSALVLLYHKDIGILKKLQQLPRGCNILICGHSQGAAIATLLHSLLLHSSGGTDALAHALETKEFNYKSYVFAQPKPGNWQYGHDFAQAAGNIGLAICVNNSRDWVPQTPLALDLPDEVINNPIDSWLARKNAILKTVAACVESSVATLRDGLADVVKHGAEAAAGYLGQNIDTSYLAQGPSVNNATPYLNYVQCGKLYSLEAVPAPDEENADSLWQHHLGNYSALLDAQGASFI</sequence>
<evidence type="ECO:0000313" key="2">
    <source>
        <dbReference type="EMBL" id="SBP87794.1"/>
    </source>
</evidence>
<name>A0A238D3P9_THIDL</name>
<dbReference type="InterPro" id="IPR029058">
    <property type="entry name" value="AB_hydrolase_fold"/>
</dbReference>
<protein>
    <recommendedName>
        <fullName evidence="1">Fungal lipase-type domain-containing protein</fullName>
    </recommendedName>
</protein>
<gene>
    <name evidence="2" type="ORF">THIARS_60507</name>
</gene>
<dbReference type="RefSeq" id="WP_013104700.1">
    <property type="nucleotide sequence ID" value="NZ_LT592170.1"/>
</dbReference>
<evidence type="ECO:0000259" key="1">
    <source>
        <dbReference type="Pfam" id="PF01764"/>
    </source>
</evidence>
<dbReference type="GO" id="GO:0006629">
    <property type="term" value="P:lipid metabolic process"/>
    <property type="evidence" value="ECO:0007669"/>
    <property type="project" value="InterPro"/>
</dbReference>
<keyword evidence="3" id="KW-1185">Reference proteome</keyword>
<proteinExistence type="predicted"/>
<reference evidence="2 3" key="1">
    <citation type="submission" date="2016-06" db="EMBL/GenBank/DDBJ databases">
        <authorList>
            <person name="Kjaerup R.B."/>
            <person name="Dalgaard T.S."/>
            <person name="Juul-Madsen H.R."/>
        </authorList>
    </citation>
    <scope>NUCLEOTIDE SEQUENCE [LARGE SCALE GENOMIC DNA]</scope>
    <source>
        <strain evidence="2 3">DSM 16361</strain>
    </source>
</reference>
<dbReference type="AlphaFoldDB" id="A0A238D3P9"/>
<dbReference type="InterPro" id="IPR051218">
    <property type="entry name" value="Sec_MonoDiacylglyc_Lipase"/>
</dbReference>
<dbReference type="Gene3D" id="3.40.50.1820">
    <property type="entry name" value="alpha/beta hydrolase"/>
    <property type="match status" value="1"/>
</dbReference>
<organism evidence="2 3">
    <name type="scientific">Thiomonas delicata</name>
    <name type="common">Thiomonas cuprina</name>
    <dbReference type="NCBI Taxonomy" id="364030"/>
    <lineage>
        <taxon>Bacteria</taxon>
        <taxon>Pseudomonadati</taxon>
        <taxon>Pseudomonadota</taxon>
        <taxon>Betaproteobacteria</taxon>
        <taxon>Burkholderiales</taxon>
        <taxon>Thiomonas</taxon>
    </lineage>
</organism>
<feature type="domain" description="Fungal lipase-type" evidence="1">
    <location>
        <begin position="90"/>
        <end position="260"/>
    </location>
</feature>
<dbReference type="PANTHER" id="PTHR45856:SF24">
    <property type="entry name" value="FUNGAL LIPASE-LIKE DOMAIN-CONTAINING PROTEIN"/>
    <property type="match status" value="1"/>
</dbReference>
<dbReference type="EMBL" id="FLMQ01000055">
    <property type="protein sequence ID" value="SBP87794.1"/>
    <property type="molecule type" value="Genomic_DNA"/>
</dbReference>
<dbReference type="SUPFAM" id="SSF53474">
    <property type="entry name" value="alpha/beta-Hydrolases"/>
    <property type="match status" value="1"/>
</dbReference>
<dbReference type="Proteomes" id="UP000214566">
    <property type="component" value="Unassembled WGS sequence"/>
</dbReference>
<dbReference type="PANTHER" id="PTHR45856">
    <property type="entry name" value="ALPHA/BETA-HYDROLASES SUPERFAMILY PROTEIN"/>
    <property type="match status" value="1"/>
</dbReference>
<dbReference type="InterPro" id="IPR002921">
    <property type="entry name" value="Fungal_lipase-type"/>
</dbReference>
<accession>A0A238D3P9</accession>
<evidence type="ECO:0000313" key="3">
    <source>
        <dbReference type="Proteomes" id="UP000214566"/>
    </source>
</evidence>
<dbReference type="Pfam" id="PF01764">
    <property type="entry name" value="Lipase_3"/>
    <property type="match status" value="1"/>
</dbReference>